<evidence type="ECO:0000313" key="7">
    <source>
        <dbReference type="EMBL" id="ROT63538.1"/>
    </source>
</evidence>
<evidence type="ECO:0000256" key="2">
    <source>
        <dbReference type="ARBA" id="ARBA00007341"/>
    </source>
</evidence>
<evidence type="ECO:0000256" key="5">
    <source>
        <dbReference type="SAM" id="MobiDB-lite"/>
    </source>
</evidence>
<dbReference type="GO" id="GO:1990316">
    <property type="term" value="C:Atg1/ULK1 kinase complex"/>
    <property type="evidence" value="ECO:0007669"/>
    <property type="project" value="InterPro"/>
</dbReference>
<evidence type="ECO:0000256" key="4">
    <source>
        <dbReference type="RuleBase" id="RU361214"/>
    </source>
</evidence>
<dbReference type="InterPro" id="IPR036570">
    <property type="entry name" value="HORMA_dom_sf"/>
</dbReference>
<evidence type="ECO:0000256" key="3">
    <source>
        <dbReference type="ARBA" id="ARBA00023006"/>
    </source>
</evidence>
<evidence type="ECO:0000313" key="8">
    <source>
        <dbReference type="Proteomes" id="UP000283509"/>
    </source>
</evidence>
<sequence length="436" mass="48083">MSGRHLSSEDRRELARLTKILSQKIVQVVVQSRLGEKAITKSKTPAQGSEWFNLGIEDIHEIQQETKRGLGGHLPDVGKPLVVEILLRTPESDSLVLELWTLNILDSCDTSPARINPTIYNRMTVLLKSLLAVTRITPAYKLSFRQGADSFIICYRVYLGEPNFDCLGENPVQARLGQVTTPESTMIMCVSYRTQITLNPPSRSPAHETIMLKSDHFKPEVSPRHCRRGADRGTDSSEAAQTSDESQDAARLFTASPLDQPSTPRSRTSRKVSVAFVDAKPAKPDGFFLPDIPFSNLLTSTIEVQQDKKTDKAEGVSNPSAAVTQEKAGQDTGERVVMTASDGSHKSTTSAQLRDEADFVMVELKTPFGGTCGTGNDLGAFYRECRSAPPLRMFADTPEDEISDLTEQLLSFEANMEEYDELVKSFHSDNSPNSPD</sequence>
<dbReference type="GO" id="GO:0034497">
    <property type="term" value="P:protein localization to phagophore assembly site"/>
    <property type="evidence" value="ECO:0007669"/>
    <property type="project" value="TreeGrafter"/>
</dbReference>
<dbReference type="GO" id="GO:0005829">
    <property type="term" value="C:cytosol"/>
    <property type="evidence" value="ECO:0007669"/>
    <property type="project" value="TreeGrafter"/>
</dbReference>
<dbReference type="Proteomes" id="UP000283509">
    <property type="component" value="Unassembled WGS sequence"/>
</dbReference>
<accession>A0A3R7PYK4</accession>
<dbReference type="InterPro" id="IPR018731">
    <property type="entry name" value="Atg13_N"/>
</dbReference>
<proteinExistence type="inferred from homology"/>
<reference evidence="7 8" key="2">
    <citation type="submission" date="2019-01" db="EMBL/GenBank/DDBJ databases">
        <title>The decoding of complex shrimp genome reveals the adaptation for benthos swimmer, frequently molting mechanism and breeding impact on genome.</title>
        <authorList>
            <person name="Sun Y."/>
            <person name="Gao Y."/>
            <person name="Yu Y."/>
        </authorList>
    </citation>
    <scope>NUCLEOTIDE SEQUENCE [LARGE SCALE GENOMIC DNA]</scope>
    <source>
        <tissue evidence="7">Muscle</tissue>
    </source>
</reference>
<dbReference type="EMBL" id="QCYY01003428">
    <property type="protein sequence ID" value="ROT63538.1"/>
    <property type="molecule type" value="Genomic_DNA"/>
</dbReference>
<evidence type="ECO:0000259" key="6">
    <source>
        <dbReference type="Pfam" id="PF10033"/>
    </source>
</evidence>
<dbReference type="InterPro" id="IPR040182">
    <property type="entry name" value="ATG13"/>
</dbReference>
<gene>
    <name evidence="7" type="ORF">C7M84_018578</name>
</gene>
<organism evidence="7 8">
    <name type="scientific">Penaeus vannamei</name>
    <name type="common">Whiteleg shrimp</name>
    <name type="synonym">Litopenaeus vannamei</name>
    <dbReference type="NCBI Taxonomy" id="6689"/>
    <lineage>
        <taxon>Eukaryota</taxon>
        <taxon>Metazoa</taxon>
        <taxon>Ecdysozoa</taxon>
        <taxon>Arthropoda</taxon>
        <taxon>Crustacea</taxon>
        <taxon>Multicrustacea</taxon>
        <taxon>Malacostraca</taxon>
        <taxon>Eumalacostraca</taxon>
        <taxon>Eucarida</taxon>
        <taxon>Decapoda</taxon>
        <taxon>Dendrobranchiata</taxon>
        <taxon>Penaeoidea</taxon>
        <taxon>Penaeidae</taxon>
        <taxon>Penaeus</taxon>
    </lineage>
</organism>
<feature type="region of interest" description="Disordered" evidence="5">
    <location>
        <begin position="307"/>
        <end position="334"/>
    </location>
</feature>
<protein>
    <recommendedName>
        <fullName evidence="4">Autophagy-related protein 13</fullName>
    </recommendedName>
</protein>
<dbReference type="Pfam" id="PF10033">
    <property type="entry name" value="ATG13"/>
    <property type="match status" value="1"/>
</dbReference>
<reference evidence="7 8" key="1">
    <citation type="submission" date="2018-04" db="EMBL/GenBank/DDBJ databases">
        <authorList>
            <person name="Zhang X."/>
            <person name="Yuan J."/>
            <person name="Li F."/>
            <person name="Xiang J."/>
        </authorList>
    </citation>
    <scope>NUCLEOTIDE SEQUENCE [LARGE SCALE GENOMIC DNA]</scope>
    <source>
        <tissue evidence="7">Muscle</tissue>
    </source>
</reference>
<evidence type="ECO:0000256" key="1">
    <source>
        <dbReference type="ARBA" id="ARBA00004329"/>
    </source>
</evidence>
<comment type="subcellular location">
    <subcellularLocation>
        <location evidence="1">Preautophagosomal structure</location>
    </subcellularLocation>
</comment>
<dbReference type="GO" id="GO:0000423">
    <property type="term" value="P:mitophagy"/>
    <property type="evidence" value="ECO:0007669"/>
    <property type="project" value="TreeGrafter"/>
</dbReference>
<dbReference type="AlphaFoldDB" id="A0A3R7PYK4"/>
<comment type="similarity">
    <text evidence="2 4">Belongs to the ATG13 family. Metazoan subfamily.</text>
</comment>
<name>A0A3R7PYK4_PENVA</name>
<comment type="caution">
    <text evidence="7">The sequence shown here is derived from an EMBL/GenBank/DDBJ whole genome shotgun (WGS) entry which is preliminary data.</text>
</comment>
<keyword evidence="8" id="KW-1185">Reference proteome</keyword>
<feature type="compositionally biased region" description="Basic and acidic residues" evidence="5">
    <location>
        <begin position="213"/>
        <end position="235"/>
    </location>
</feature>
<dbReference type="PANTHER" id="PTHR13430:SF4">
    <property type="entry name" value="AUTOPHAGY-RELATED PROTEIN 13"/>
    <property type="match status" value="1"/>
</dbReference>
<feature type="domain" description="Autophagy-related protein 13 N-terminal" evidence="6">
    <location>
        <begin position="91"/>
        <end position="166"/>
    </location>
</feature>
<dbReference type="PANTHER" id="PTHR13430">
    <property type="match status" value="1"/>
</dbReference>
<feature type="region of interest" description="Disordered" evidence="5">
    <location>
        <begin position="213"/>
        <end position="249"/>
    </location>
</feature>
<keyword evidence="3 4" id="KW-0072">Autophagy</keyword>
<dbReference type="Gene3D" id="3.30.900.10">
    <property type="entry name" value="HORMA domain"/>
    <property type="match status" value="1"/>
</dbReference>
<dbReference type="GO" id="GO:0000407">
    <property type="term" value="C:phagophore assembly site"/>
    <property type="evidence" value="ECO:0007669"/>
    <property type="project" value="UniProtKB-SubCell"/>
</dbReference>
<dbReference type="STRING" id="6689.A0A3R7PYK4"/>
<dbReference type="GO" id="GO:0034727">
    <property type="term" value="P:piecemeal microautophagy of the nucleus"/>
    <property type="evidence" value="ECO:0007669"/>
    <property type="project" value="TreeGrafter"/>
</dbReference>
<dbReference type="OrthoDB" id="70161at2759"/>